<keyword evidence="8" id="KW-0350">Heme biosynthesis</keyword>
<feature type="region of interest" description="Disordered" evidence="13">
    <location>
        <begin position="188"/>
        <end position="207"/>
    </location>
</feature>
<evidence type="ECO:0000256" key="2">
    <source>
        <dbReference type="ARBA" id="ARBA00002869"/>
    </source>
</evidence>
<evidence type="ECO:0000256" key="12">
    <source>
        <dbReference type="ARBA" id="ARBA00048169"/>
    </source>
</evidence>
<dbReference type="GO" id="GO:0005737">
    <property type="term" value="C:cytoplasm"/>
    <property type="evidence" value="ECO:0007669"/>
    <property type="project" value="TreeGrafter"/>
</dbReference>
<comment type="similarity">
    <text evidence="4">Belongs to the HMBS family.</text>
</comment>
<evidence type="ECO:0000256" key="6">
    <source>
        <dbReference type="ARBA" id="ARBA00016519"/>
    </source>
</evidence>
<name>A0A9P4HXP8_9PEZI</name>
<comment type="function">
    <text evidence="2">Tetrapolymerization of the monopyrrole PBG into the hydroxymethylbilane pre-uroporphyrinogen in several discrete steps.</text>
</comment>
<dbReference type="OrthoDB" id="564646at2759"/>
<evidence type="ECO:0000313" key="17">
    <source>
        <dbReference type="Proteomes" id="UP000799776"/>
    </source>
</evidence>
<dbReference type="InterPro" id="IPR022418">
    <property type="entry name" value="Porphobilinogen_deaminase_C"/>
</dbReference>
<dbReference type="Gene3D" id="3.40.190.10">
    <property type="entry name" value="Periplasmic binding protein-like II"/>
    <property type="match status" value="2"/>
</dbReference>
<evidence type="ECO:0000256" key="9">
    <source>
        <dbReference type="ARBA" id="ARBA00023244"/>
    </source>
</evidence>
<evidence type="ECO:0000313" key="16">
    <source>
        <dbReference type="EMBL" id="KAF2087964.1"/>
    </source>
</evidence>
<dbReference type="PRINTS" id="PR00151">
    <property type="entry name" value="PORPHBDMNASE"/>
</dbReference>
<dbReference type="GO" id="GO:0004418">
    <property type="term" value="F:hydroxymethylbilane synthase activity"/>
    <property type="evidence" value="ECO:0007669"/>
    <property type="project" value="UniProtKB-EC"/>
</dbReference>
<evidence type="ECO:0000256" key="11">
    <source>
        <dbReference type="ARBA" id="ARBA00033064"/>
    </source>
</evidence>
<dbReference type="InterPro" id="IPR036803">
    <property type="entry name" value="Porphobilinogen_deaminase_C_sf"/>
</dbReference>
<feature type="domain" description="Porphobilinogen deaminase C-terminal" evidence="15">
    <location>
        <begin position="276"/>
        <end position="301"/>
    </location>
</feature>
<dbReference type="PANTHER" id="PTHR11557:SF0">
    <property type="entry name" value="PORPHOBILINOGEN DEAMINASE"/>
    <property type="match status" value="1"/>
</dbReference>
<accession>A0A9P4HXP8</accession>
<dbReference type="PANTHER" id="PTHR11557">
    <property type="entry name" value="PORPHOBILINOGEN DEAMINASE"/>
    <property type="match status" value="1"/>
</dbReference>
<dbReference type="SUPFAM" id="SSF54782">
    <property type="entry name" value="Porphobilinogen deaminase (hydroxymethylbilane synthase), C-terminal domain"/>
    <property type="match status" value="1"/>
</dbReference>
<dbReference type="EMBL" id="ML978718">
    <property type="protein sequence ID" value="KAF2087964.1"/>
    <property type="molecule type" value="Genomic_DNA"/>
</dbReference>
<evidence type="ECO:0000256" key="7">
    <source>
        <dbReference type="ARBA" id="ARBA00022679"/>
    </source>
</evidence>
<comment type="caution">
    <text evidence="16">The sequence shown here is derived from an EMBL/GenBank/DDBJ whole genome shotgun (WGS) entry which is preliminary data.</text>
</comment>
<evidence type="ECO:0000259" key="14">
    <source>
        <dbReference type="Pfam" id="PF01379"/>
    </source>
</evidence>
<evidence type="ECO:0000256" key="3">
    <source>
        <dbReference type="ARBA" id="ARBA00004735"/>
    </source>
</evidence>
<comment type="catalytic activity">
    <reaction evidence="12">
        <text>4 porphobilinogen + H2O = hydroxymethylbilane + 4 NH4(+)</text>
        <dbReference type="Rhea" id="RHEA:13185"/>
        <dbReference type="ChEBI" id="CHEBI:15377"/>
        <dbReference type="ChEBI" id="CHEBI:28938"/>
        <dbReference type="ChEBI" id="CHEBI:57845"/>
        <dbReference type="ChEBI" id="CHEBI:58126"/>
        <dbReference type="EC" id="2.5.1.61"/>
    </reaction>
</comment>
<dbReference type="Proteomes" id="UP000799776">
    <property type="component" value="Unassembled WGS sequence"/>
</dbReference>
<feature type="region of interest" description="Disordered" evidence="13">
    <location>
        <begin position="1"/>
        <end position="24"/>
    </location>
</feature>
<feature type="domain" description="Porphobilinogen deaminase N-terminal" evidence="14">
    <location>
        <begin position="26"/>
        <end position="263"/>
    </location>
</feature>
<evidence type="ECO:0000256" key="1">
    <source>
        <dbReference type="ARBA" id="ARBA00001916"/>
    </source>
</evidence>
<comment type="pathway">
    <text evidence="3">Porphyrin-containing compound metabolism; protoporphyrin-IX biosynthesis; coproporphyrinogen-III from 5-aminolevulinate: step 2/4.</text>
</comment>
<keyword evidence="17" id="KW-1185">Reference proteome</keyword>
<protein>
    <recommendedName>
        <fullName evidence="6">Porphobilinogen deaminase</fullName>
        <ecNumber evidence="5">2.5.1.61</ecNumber>
    </recommendedName>
    <alternativeName>
        <fullName evidence="11">Hydroxymethylbilane synthase</fullName>
    </alternativeName>
    <alternativeName>
        <fullName evidence="10">Pre-uroporphyrinogen synthase</fullName>
    </alternativeName>
</protein>
<dbReference type="PROSITE" id="PS00533">
    <property type="entry name" value="PORPHOBILINOGEN_DEAM"/>
    <property type="match status" value="1"/>
</dbReference>
<dbReference type="EC" id="2.5.1.61" evidence="5"/>
<dbReference type="Pfam" id="PF03900">
    <property type="entry name" value="Porphobil_deamC"/>
    <property type="match status" value="1"/>
</dbReference>
<organism evidence="16 17">
    <name type="scientific">Saccharata proteae CBS 121410</name>
    <dbReference type="NCBI Taxonomy" id="1314787"/>
    <lineage>
        <taxon>Eukaryota</taxon>
        <taxon>Fungi</taxon>
        <taxon>Dikarya</taxon>
        <taxon>Ascomycota</taxon>
        <taxon>Pezizomycotina</taxon>
        <taxon>Dothideomycetes</taxon>
        <taxon>Dothideomycetes incertae sedis</taxon>
        <taxon>Botryosphaeriales</taxon>
        <taxon>Saccharataceae</taxon>
        <taxon>Saccharata</taxon>
    </lineage>
</organism>
<gene>
    <name evidence="16" type="ORF">K490DRAFT_65244</name>
</gene>
<evidence type="ECO:0000256" key="10">
    <source>
        <dbReference type="ARBA" id="ARBA00030685"/>
    </source>
</evidence>
<keyword evidence="9" id="KW-0627">Porphyrin biosynthesis</keyword>
<dbReference type="GO" id="GO:0006783">
    <property type="term" value="P:heme biosynthetic process"/>
    <property type="evidence" value="ECO:0007669"/>
    <property type="project" value="UniProtKB-KW"/>
</dbReference>
<dbReference type="InterPro" id="IPR022419">
    <property type="entry name" value="Porphobilin_deaminase_cofac_BS"/>
</dbReference>
<comment type="cofactor">
    <cofactor evidence="1">
        <name>dipyrromethane</name>
        <dbReference type="ChEBI" id="CHEBI:60342"/>
    </cofactor>
</comment>
<evidence type="ECO:0000256" key="8">
    <source>
        <dbReference type="ARBA" id="ARBA00023133"/>
    </source>
</evidence>
<dbReference type="InterPro" id="IPR000860">
    <property type="entry name" value="HemC"/>
</dbReference>
<dbReference type="InterPro" id="IPR022417">
    <property type="entry name" value="Porphobilin_deaminase_N"/>
</dbReference>
<dbReference type="Pfam" id="PF01379">
    <property type="entry name" value="Porphobil_deam"/>
    <property type="match status" value="1"/>
</dbReference>
<dbReference type="AlphaFoldDB" id="A0A9P4HXP8"/>
<reference evidence="16" key="1">
    <citation type="journal article" date="2020" name="Stud. Mycol.">
        <title>101 Dothideomycetes genomes: a test case for predicting lifestyles and emergence of pathogens.</title>
        <authorList>
            <person name="Haridas S."/>
            <person name="Albert R."/>
            <person name="Binder M."/>
            <person name="Bloem J."/>
            <person name="Labutti K."/>
            <person name="Salamov A."/>
            <person name="Andreopoulos B."/>
            <person name="Baker S."/>
            <person name="Barry K."/>
            <person name="Bills G."/>
            <person name="Bluhm B."/>
            <person name="Cannon C."/>
            <person name="Castanera R."/>
            <person name="Culley D."/>
            <person name="Daum C."/>
            <person name="Ezra D."/>
            <person name="Gonzalez J."/>
            <person name="Henrissat B."/>
            <person name="Kuo A."/>
            <person name="Liang C."/>
            <person name="Lipzen A."/>
            <person name="Lutzoni F."/>
            <person name="Magnuson J."/>
            <person name="Mondo S."/>
            <person name="Nolan M."/>
            <person name="Ohm R."/>
            <person name="Pangilinan J."/>
            <person name="Park H.-J."/>
            <person name="Ramirez L."/>
            <person name="Alfaro M."/>
            <person name="Sun H."/>
            <person name="Tritt A."/>
            <person name="Yoshinaga Y."/>
            <person name="Zwiers L.-H."/>
            <person name="Turgeon B."/>
            <person name="Goodwin S."/>
            <person name="Spatafora J."/>
            <person name="Crous P."/>
            <person name="Grigoriev I."/>
        </authorList>
    </citation>
    <scope>NUCLEOTIDE SEQUENCE</scope>
    <source>
        <strain evidence="16">CBS 121410</strain>
    </source>
</reference>
<dbReference type="SUPFAM" id="SSF53850">
    <property type="entry name" value="Periplasmic binding protein-like II"/>
    <property type="match status" value="1"/>
</dbReference>
<sequence length="399" mass="43135">MSNLSEIPLPPPQPADPSTATATPTINIGTRRSILARKQTEIVEKKLKEAWPERTYETHAMATMGDKNQVTALHDFNAKSLWTHELEELLERGKLDMIVHSLKDMPTQLPDNLSIGAILAREDPRDAFVLSHSLTCLNDPKYHSISTLPPGSLIGTSSVRRAAQLKRAHPHLRFADVRGNVGTRLAKLDGSWKPTDESSADDTSKQPEAPQFTALILAAAGLIRLGLESRITSFLSKSEGGMLHAVGQGAIGVEVRTDDRDIRTLLSRVGCERTTRACIAERSLMRTLEGGCSVPIGVETEWVKVDTPTTATQDPDAPLQEDIAAGAPEPDEELVMRAVVVSVDGSEAAEAELQGPVGSRAMADEFGWKVAQALVSNGAGRILEKITLDRRIVEEQGGA</sequence>
<dbReference type="NCBIfam" id="TIGR00212">
    <property type="entry name" value="hemC"/>
    <property type="match status" value="1"/>
</dbReference>
<keyword evidence="7" id="KW-0808">Transferase</keyword>
<evidence type="ECO:0000256" key="13">
    <source>
        <dbReference type="SAM" id="MobiDB-lite"/>
    </source>
</evidence>
<proteinExistence type="inferred from homology"/>
<evidence type="ECO:0000256" key="4">
    <source>
        <dbReference type="ARBA" id="ARBA00005638"/>
    </source>
</evidence>
<evidence type="ECO:0000259" key="15">
    <source>
        <dbReference type="Pfam" id="PF03900"/>
    </source>
</evidence>
<dbReference type="FunFam" id="3.40.190.10:FF:000086">
    <property type="entry name" value="Probable porphobilinogen deaminase"/>
    <property type="match status" value="1"/>
</dbReference>
<evidence type="ECO:0000256" key="5">
    <source>
        <dbReference type="ARBA" id="ARBA00012655"/>
    </source>
</evidence>
<dbReference type="Gene3D" id="3.30.160.40">
    <property type="entry name" value="Porphobilinogen deaminase, C-terminal domain"/>
    <property type="match status" value="1"/>
</dbReference>